<name>A0A644SM09_9ZZZZ</name>
<protein>
    <submittedName>
        <fullName evidence="1">Uncharacterized protein</fullName>
    </submittedName>
</protein>
<evidence type="ECO:0000313" key="1">
    <source>
        <dbReference type="EMBL" id="MPL55668.1"/>
    </source>
</evidence>
<reference evidence="1" key="1">
    <citation type="submission" date="2019-08" db="EMBL/GenBank/DDBJ databases">
        <authorList>
            <person name="Kucharzyk K."/>
            <person name="Murdoch R.W."/>
            <person name="Higgins S."/>
            <person name="Loffler F."/>
        </authorList>
    </citation>
    <scope>NUCLEOTIDE SEQUENCE</scope>
</reference>
<organism evidence="1">
    <name type="scientific">bioreactor metagenome</name>
    <dbReference type="NCBI Taxonomy" id="1076179"/>
    <lineage>
        <taxon>unclassified sequences</taxon>
        <taxon>metagenomes</taxon>
        <taxon>ecological metagenomes</taxon>
    </lineage>
</organism>
<accession>A0A644SM09</accession>
<comment type="caution">
    <text evidence="1">The sequence shown here is derived from an EMBL/GenBank/DDBJ whole genome shotgun (WGS) entry which is preliminary data.</text>
</comment>
<gene>
    <name evidence="1" type="ORF">SDC9_01147</name>
</gene>
<dbReference type="AlphaFoldDB" id="A0A644SM09"/>
<dbReference type="EMBL" id="VSSQ01000002">
    <property type="protein sequence ID" value="MPL55668.1"/>
    <property type="molecule type" value="Genomic_DNA"/>
</dbReference>
<proteinExistence type="predicted"/>
<sequence length="276" mass="32942">MNEIYLSHRANINEKTTSSGKVVIYEDHRTILNVLYLLKKEGKLDCPINIILFDDHDDGCVPSKIALEKIEKFNENQPEIRDFWSFTEFDLKSLDDDWIKAGMELNLINNVFLFNSTQSRINFFEEYKTKRFGTKKIYNLGYIWDALSYRGYLNDAIKEDEYGNLWEDFGWKKNQEFKFEFKPTNKFIVDFDLDCFSIELLDNRIAIPEEILYEKMTTYFRPEYHHFGNAQKFIKHIIDNAEFSTICFENNCCGGYQQSFKIFENVNDLFFENEIK</sequence>